<dbReference type="EMBL" id="CCKQ01006083">
    <property type="protein sequence ID" value="CDW77372.1"/>
    <property type="molecule type" value="Genomic_DNA"/>
</dbReference>
<reference evidence="3 4" key="1">
    <citation type="submission" date="2014-06" db="EMBL/GenBank/DDBJ databases">
        <authorList>
            <person name="Swart Estienne"/>
        </authorList>
    </citation>
    <scope>NUCLEOTIDE SEQUENCE [LARGE SCALE GENOMIC DNA]</scope>
    <source>
        <strain evidence="3 4">130c</strain>
    </source>
</reference>
<sequence length="711" mass="82578">MEYSLMPVDLNLYEQTILIFRKAYGVLFETDYYTAKKPEYLKNSVFFDRFCFDIISMMGDNLLYLDFSDAEYILRKIYQSTTHFMASNDGSQTIKLLTLESIKSSFSMDQMQVDSKTLNIIEKDKLKYEDIMKKIGLRAESGINLAVEGDKMDSSHLKSNSANLIDLSKMLSQKKKQQEQKQKKIQELIEKNKNLKIYNPLFRKQDIFSKSKEIQQYKSKLSQEKYFHNEPLVDERKHYSFFNRINNSTYHKEKVALKGSRDIFLSNYSSINSSFDYDIKALMSQGYEQKEQKIEMIDLKTIELKKMDSMEDFNNLYSNNIPGTDIDKKKIEIIQKLSLQDQYPQYYPIKQHLFEMTLKTPNSYANNQGQNDISNNSSQISHINAKRNLNIFERRKKSTVSLYENNQSTTSQDQLFSDASQPGKLPQVNTTIIKNESNQSAKLKQQNQAQKSNKRSLNNSRLTIINQSPEDVMMRSDAFNSPHVDGSLPPIYSSRQGVHADNTILHSKNVSPFKINNLKPAELQNDSSQKSDVKQDKNLKVKKLINKTRNQATPHSGFISIQNQQDKEKSLPSSLRNENSFFDKQKELHQLQQPFVVNPINITKIKLQEKDLRNENNLKKLQNKLQQIINGNGSNINLESQKYMDTFKEEKRNLFSEGGSTSVRSHQKKNQAPISILPMEDFQLESWRQAQYLTKDSTRKYFSSVSSSIVR</sequence>
<evidence type="ECO:0000313" key="3">
    <source>
        <dbReference type="EMBL" id="CDW77372.1"/>
    </source>
</evidence>
<keyword evidence="4" id="KW-1185">Reference proteome</keyword>
<name>A0A078A767_STYLE</name>
<organism evidence="3 4">
    <name type="scientific">Stylonychia lemnae</name>
    <name type="common">Ciliate</name>
    <dbReference type="NCBI Taxonomy" id="5949"/>
    <lineage>
        <taxon>Eukaryota</taxon>
        <taxon>Sar</taxon>
        <taxon>Alveolata</taxon>
        <taxon>Ciliophora</taxon>
        <taxon>Intramacronucleata</taxon>
        <taxon>Spirotrichea</taxon>
        <taxon>Stichotrichia</taxon>
        <taxon>Sporadotrichida</taxon>
        <taxon>Oxytrichidae</taxon>
        <taxon>Stylonychinae</taxon>
        <taxon>Stylonychia</taxon>
    </lineage>
</organism>
<protein>
    <submittedName>
        <fullName evidence="3">Uncharacterized protein</fullName>
    </submittedName>
</protein>
<gene>
    <name evidence="3" type="primary">Contig16680.g17767</name>
    <name evidence="3" type="ORF">STYLEM_6332</name>
</gene>
<evidence type="ECO:0000256" key="1">
    <source>
        <dbReference type="SAM" id="Coils"/>
    </source>
</evidence>
<evidence type="ECO:0000256" key="2">
    <source>
        <dbReference type="SAM" id="MobiDB-lite"/>
    </source>
</evidence>
<dbReference type="Proteomes" id="UP000039865">
    <property type="component" value="Unassembled WGS sequence"/>
</dbReference>
<dbReference type="AlphaFoldDB" id="A0A078A767"/>
<dbReference type="OrthoDB" id="326773at2759"/>
<feature type="coiled-coil region" evidence="1">
    <location>
        <begin position="433"/>
        <end position="460"/>
    </location>
</feature>
<proteinExistence type="predicted"/>
<dbReference type="InParanoid" id="A0A078A767"/>
<feature type="region of interest" description="Disordered" evidence="2">
    <location>
        <begin position="554"/>
        <end position="574"/>
    </location>
</feature>
<accession>A0A078A767</accession>
<evidence type="ECO:0000313" key="4">
    <source>
        <dbReference type="Proteomes" id="UP000039865"/>
    </source>
</evidence>
<feature type="coiled-coil region" evidence="1">
    <location>
        <begin position="167"/>
        <end position="198"/>
    </location>
</feature>
<keyword evidence="1" id="KW-0175">Coiled coil</keyword>
<feature type="region of interest" description="Disordered" evidence="2">
    <location>
        <begin position="404"/>
        <end position="423"/>
    </location>
</feature>
<feature type="compositionally biased region" description="Polar residues" evidence="2">
    <location>
        <begin position="404"/>
        <end position="420"/>
    </location>
</feature>
<feature type="compositionally biased region" description="Polar residues" evidence="2">
    <location>
        <begin position="554"/>
        <end position="564"/>
    </location>
</feature>